<dbReference type="Proteomes" id="UP000004986">
    <property type="component" value="Unassembled WGS sequence"/>
</dbReference>
<dbReference type="AlphaFoldDB" id="F3G6X2"/>
<evidence type="ECO:0000313" key="1">
    <source>
        <dbReference type="EMBL" id="EGH42822.1"/>
    </source>
</evidence>
<gene>
    <name evidence="1" type="ORF">PSYPI_10605</name>
</gene>
<evidence type="ECO:0000313" key="2">
    <source>
        <dbReference type="Proteomes" id="UP000004986"/>
    </source>
</evidence>
<keyword evidence="2" id="KW-1185">Reference proteome</keyword>
<comment type="caution">
    <text evidence="1">The sequence shown here is derived from an EMBL/GenBank/DDBJ whole genome shotgun (WGS) entry which is preliminary data.</text>
</comment>
<proteinExistence type="predicted"/>
<dbReference type="HOGENOM" id="CLU_2603374_0_0_6"/>
<reference evidence="1 2" key="1">
    <citation type="journal article" date="2011" name="PLoS Pathog.">
        <title>Dynamic evolution of pathogenicity revealed by sequencing and comparative genomics of 19 Pseudomonas syringae isolates.</title>
        <authorList>
            <person name="Baltrus D.A."/>
            <person name="Nishimura M.T."/>
            <person name="Romanchuk A."/>
            <person name="Chang J.H."/>
            <person name="Mukhtar M.S."/>
            <person name="Cherkis K."/>
            <person name="Roach J."/>
            <person name="Grant S.R."/>
            <person name="Jones C.D."/>
            <person name="Dangl J.L."/>
        </authorList>
    </citation>
    <scope>NUCLEOTIDE SEQUENCE [LARGE SCALE GENOMIC DNA]</scope>
    <source>
        <strain evidence="1 2">1704B</strain>
    </source>
</reference>
<organism evidence="1 2">
    <name type="scientific">Pseudomonas syringae pv. pisi str. 1704B</name>
    <dbReference type="NCBI Taxonomy" id="629263"/>
    <lineage>
        <taxon>Bacteria</taxon>
        <taxon>Pseudomonadati</taxon>
        <taxon>Pseudomonadota</taxon>
        <taxon>Gammaproteobacteria</taxon>
        <taxon>Pseudomonadales</taxon>
        <taxon>Pseudomonadaceae</taxon>
        <taxon>Pseudomonas</taxon>
        <taxon>Pseudomonas syringae</taxon>
    </lineage>
</organism>
<protein>
    <submittedName>
        <fullName evidence="1">Uncharacterized protein</fullName>
    </submittedName>
</protein>
<name>F3G6X2_PSESJ</name>
<sequence>MVLHAMFSCVWIDAMILPLDGHSVQTSVESAPWPDAVLAKRALTYSAVKSMPNTSLLIPAETLAGNNGVQLFFLSSEAL</sequence>
<dbReference type="EMBL" id="AEAI01000523">
    <property type="protein sequence ID" value="EGH42822.1"/>
    <property type="molecule type" value="Genomic_DNA"/>
</dbReference>
<accession>F3G6X2</accession>
<dbReference type="BioCyc" id="PSYR629263:G11X0-1933-MONOMER"/>